<dbReference type="SUPFAM" id="SSF53850">
    <property type="entry name" value="Periplasmic binding protein-like II"/>
    <property type="match status" value="1"/>
</dbReference>
<dbReference type="Proteomes" id="UP000053260">
    <property type="component" value="Unassembled WGS sequence"/>
</dbReference>
<dbReference type="STRING" id="909626.AQJ91_21020"/>
<evidence type="ECO:0000256" key="4">
    <source>
        <dbReference type="ARBA" id="ARBA00022729"/>
    </source>
</evidence>
<comment type="caution">
    <text evidence="6">The sequence shown here is derived from an EMBL/GenBank/DDBJ whole genome shotgun (WGS) entry which is preliminary data.</text>
</comment>
<dbReference type="Pfam" id="PF01547">
    <property type="entry name" value="SBP_bac_1"/>
    <property type="match status" value="1"/>
</dbReference>
<name>A0A101UYP8_9ACTN</name>
<accession>A0A101UYP8</accession>
<dbReference type="OrthoDB" id="2510110at2"/>
<evidence type="ECO:0000256" key="2">
    <source>
        <dbReference type="ARBA" id="ARBA00008520"/>
    </source>
</evidence>
<organism evidence="6 7">
    <name type="scientific">Streptomyces dysideae</name>
    <dbReference type="NCBI Taxonomy" id="909626"/>
    <lineage>
        <taxon>Bacteria</taxon>
        <taxon>Bacillati</taxon>
        <taxon>Actinomycetota</taxon>
        <taxon>Actinomycetes</taxon>
        <taxon>Kitasatosporales</taxon>
        <taxon>Streptomycetaceae</taxon>
        <taxon>Streptomyces</taxon>
    </lineage>
</organism>
<dbReference type="PROSITE" id="PS51257">
    <property type="entry name" value="PROKAR_LIPOPROTEIN"/>
    <property type="match status" value="1"/>
</dbReference>
<keyword evidence="4 5" id="KW-0732">Signal</keyword>
<dbReference type="EMBL" id="LMXB01000054">
    <property type="protein sequence ID" value="KUO19211.1"/>
    <property type="molecule type" value="Genomic_DNA"/>
</dbReference>
<sequence length="449" mass="48684">MHPRAGASLSRRRFLALSAGGAAAGAAGLSGCALQVSTGVSGAGETITVMVNSGDITPEQVQQAKKDLGIKIVLVRYDITKLIAMITNGNPPDLVRGVGAVDAPFYAARDVAEELDPYFARSSVLKLDDLDPVNDLWRYDGRTQGKGPRYGMAKDFSQDSMYWYNTAAFDKAGVDHPSETEPITYEEWLEKAQRLVQRKNGQTTVFGGSYGGLTRATLMATMTASAGGSLFNDDFSRVDFTSPEARKALAWYIEYCRTKVGPSLIQPDPNGWDGPTYQAGRLAMSNSGYWMGGMIYPDKKLAEVSRLAPAPLFAGGTRISACQGGTGLWMPKKAKNKDAAWRVFEWFFGEEPAKARAGGGWGIPSLKSMRSLMPAQEDYQKRVLKAQENELKHFSVVSFTPYTRADAVDALFNQIAPAAMNGQISVDALAGRLNSSINEQLKRGKEQVG</sequence>
<evidence type="ECO:0000256" key="3">
    <source>
        <dbReference type="ARBA" id="ARBA00022448"/>
    </source>
</evidence>
<dbReference type="RefSeq" id="WP_067023893.1">
    <property type="nucleotide sequence ID" value="NZ_KQ949087.1"/>
</dbReference>
<dbReference type="PANTHER" id="PTHR43649">
    <property type="entry name" value="ARABINOSE-BINDING PROTEIN-RELATED"/>
    <property type="match status" value="1"/>
</dbReference>
<feature type="signal peptide" evidence="5">
    <location>
        <begin position="1"/>
        <end position="24"/>
    </location>
</feature>
<proteinExistence type="inferred from homology"/>
<dbReference type="InterPro" id="IPR006311">
    <property type="entry name" value="TAT_signal"/>
</dbReference>
<keyword evidence="7" id="KW-1185">Reference proteome</keyword>
<dbReference type="Gene3D" id="3.40.190.10">
    <property type="entry name" value="Periplasmic binding protein-like II"/>
    <property type="match status" value="1"/>
</dbReference>
<evidence type="ECO:0000256" key="5">
    <source>
        <dbReference type="SAM" id="SignalP"/>
    </source>
</evidence>
<reference evidence="6 7" key="1">
    <citation type="submission" date="2015-10" db="EMBL/GenBank/DDBJ databases">
        <title>Draft genome sequence of Streptomyces sp. RV15, isolated from a marine sponge.</title>
        <authorList>
            <person name="Ruckert C."/>
            <person name="Abdelmohsen U.R."/>
            <person name="Winkler A."/>
            <person name="Hentschel U."/>
            <person name="Kalinowski J."/>
            <person name="Kampfer P."/>
            <person name="Glaeser S."/>
        </authorList>
    </citation>
    <scope>NUCLEOTIDE SEQUENCE [LARGE SCALE GENOMIC DNA]</scope>
    <source>
        <strain evidence="6 7">RV15</strain>
    </source>
</reference>
<comment type="subcellular location">
    <subcellularLocation>
        <location evidence="1">Cell envelope</location>
    </subcellularLocation>
</comment>
<keyword evidence="3" id="KW-0813">Transport</keyword>
<feature type="chain" id="PRO_5039244624" evidence="5">
    <location>
        <begin position="25"/>
        <end position="449"/>
    </location>
</feature>
<evidence type="ECO:0000313" key="6">
    <source>
        <dbReference type="EMBL" id="KUO19211.1"/>
    </source>
</evidence>
<comment type="similarity">
    <text evidence="2">Belongs to the bacterial solute-binding protein 1 family.</text>
</comment>
<evidence type="ECO:0000313" key="7">
    <source>
        <dbReference type="Proteomes" id="UP000053260"/>
    </source>
</evidence>
<gene>
    <name evidence="6" type="ORF">AQJ91_21020</name>
</gene>
<evidence type="ECO:0000256" key="1">
    <source>
        <dbReference type="ARBA" id="ARBA00004196"/>
    </source>
</evidence>
<dbReference type="InterPro" id="IPR006059">
    <property type="entry name" value="SBP"/>
</dbReference>
<dbReference type="InterPro" id="IPR050490">
    <property type="entry name" value="Bact_solute-bd_prot1"/>
</dbReference>
<dbReference type="PANTHER" id="PTHR43649:SF31">
    <property type="entry name" value="SN-GLYCEROL-3-PHOSPHATE-BINDING PERIPLASMIC PROTEIN UGPB"/>
    <property type="match status" value="1"/>
</dbReference>
<dbReference type="PROSITE" id="PS51318">
    <property type="entry name" value="TAT"/>
    <property type="match status" value="1"/>
</dbReference>
<dbReference type="GO" id="GO:0030313">
    <property type="term" value="C:cell envelope"/>
    <property type="evidence" value="ECO:0007669"/>
    <property type="project" value="UniProtKB-SubCell"/>
</dbReference>
<protein>
    <submittedName>
        <fullName evidence="6">ABC transporter substrate-binding protein</fullName>
    </submittedName>
</protein>
<dbReference type="AlphaFoldDB" id="A0A101UYP8"/>